<evidence type="ECO:0000256" key="9">
    <source>
        <dbReference type="ARBA" id="ARBA00023201"/>
    </source>
</evidence>
<dbReference type="InterPro" id="IPR038770">
    <property type="entry name" value="Na+/solute_symporter_sf"/>
</dbReference>
<protein>
    <recommendedName>
        <fullName evidence="12">Cation/H+ exchanger transmembrane domain-containing protein</fullName>
    </recommendedName>
</protein>
<feature type="region of interest" description="Disordered" evidence="10">
    <location>
        <begin position="294"/>
        <end position="321"/>
    </location>
</feature>
<organism evidence="13 14">
    <name type="scientific">Aspergillus cristatus</name>
    <name type="common">Chinese Fuzhuan brick tea-fermentation fungus</name>
    <name type="synonym">Eurotium cristatum</name>
    <dbReference type="NCBI Taxonomy" id="573508"/>
    <lineage>
        <taxon>Eukaryota</taxon>
        <taxon>Fungi</taxon>
        <taxon>Dikarya</taxon>
        <taxon>Ascomycota</taxon>
        <taxon>Pezizomycotina</taxon>
        <taxon>Eurotiomycetes</taxon>
        <taxon>Eurotiomycetidae</taxon>
        <taxon>Eurotiales</taxon>
        <taxon>Aspergillaceae</taxon>
        <taxon>Aspergillus</taxon>
        <taxon>Aspergillus subgen. Aspergillus</taxon>
    </lineage>
</organism>
<evidence type="ECO:0000256" key="8">
    <source>
        <dbReference type="ARBA" id="ARBA00023136"/>
    </source>
</evidence>
<feature type="region of interest" description="Disordered" evidence="10">
    <location>
        <begin position="420"/>
        <end position="503"/>
    </location>
</feature>
<dbReference type="EMBL" id="JXNT01000001">
    <property type="protein sequence ID" value="ODM23688.1"/>
    <property type="molecule type" value="Genomic_DNA"/>
</dbReference>
<keyword evidence="6" id="KW-0915">Sodium</keyword>
<feature type="domain" description="Cation/H+ exchanger transmembrane" evidence="12">
    <location>
        <begin position="41"/>
        <end position="280"/>
    </location>
</feature>
<dbReference type="VEuPathDB" id="FungiDB:SI65_01277"/>
<proteinExistence type="predicted"/>
<gene>
    <name evidence="13" type="ORF">SI65_01277</name>
</gene>
<sequence length="597" mass="63475">MASQDSLAYHEPGISTVLIQAGFLLALNMVNTVLDKIIYCGLIGQLLIGMAWGVPGGDLLELSVQKSIQQLGYLGLLLLVYEGGLSTSFSQLKSNFVFSALVAITGVGVPMGLSFVLMTLLAATPLQAFAAGAALCSTSIGTTFTILSTTGLSKTRLGVVLGSAAMMDDVMGLVMVQIISNLGGASTASFDPVIVIRPILVAFGFAVGLVLICQFVVAKAVRLIQAKKLYVHFPEAVMSMNFGFVAHMCLLVGMVAGATYAGTSGLFAAYLAGASISWLDELLMTISTDSSTEGIELQDRSTQDRGSSSQSSTTSRQTEAVVMKKHPTGEEVFECFCKEPLKRVLSPLFFASIGFSIPITKMFQGEVVWRGVVYTILMVFSKLITSVWLTQLHFSPPPILQTIGRISKIPFSFCTSRLSKETGTSSKKQENRKNKSKTSNTNTSVNTNKSATQEQGPKEQTQQNQEPTSTTATPAPTADPAQNEQSSTSVSRTSSTHLPRKPRSLYPASILGLAMVARGEIGYLIASLAETDGIFSSGEQQSSGSSELYLVVVWAITLCTVIGPICVGTLVKRVKKLQAQRVNSGGEDPLGSWGVTS</sequence>
<dbReference type="Gene3D" id="1.20.1530.20">
    <property type="match status" value="3"/>
</dbReference>
<dbReference type="Pfam" id="PF00999">
    <property type="entry name" value="Na_H_Exchanger"/>
    <property type="match status" value="1"/>
</dbReference>
<dbReference type="PANTHER" id="PTHR43562:SF3">
    <property type="entry name" value="SODIUM ION_PROTON EXCHANGER (EUROFUNG)"/>
    <property type="match status" value="1"/>
</dbReference>
<feature type="compositionally biased region" description="Polar residues" evidence="10">
    <location>
        <begin position="451"/>
        <end position="466"/>
    </location>
</feature>
<evidence type="ECO:0000256" key="4">
    <source>
        <dbReference type="ARBA" id="ARBA00022692"/>
    </source>
</evidence>
<feature type="transmembrane region" description="Helical" evidence="11">
    <location>
        <begin position="128"/>
        <end position="147"/>
    </location>
</feature>
<evidence type="ECO:0000256" key="11">
    <source>
        <dbReference type="SAM" id="Phobius"/>
    </source>
</evidence>
<keyword evidence="5 11" id="KW-1133">Transmembrane helix</keyword>
<dbReference type="GO" id="GO:1902600">
    <property type="term" value="P:proton transmembrane transport"/>
    <property type="evidence" value="ECO:0007669"/>
    <property type="project" value="InterPro"/>
</dbReference>
<dbReference type="OrthoDB" id="1288932at2759"/>
<feature type="compositionally biased region" description="Low complexity" evidence="10">
    <location>
        <begin position="437"/>
        <end position="450"/>
    </location>
</feature>
<keyword evidence="7" id="KW-0406">Ion transport</keyword>
<feature type="transmembrane region" description="Helical" evidence="11">
    <location>
        <begin position="96"/>
        <end position="122"/>
    </location>
</feature>
<evidence type="ECO:0000256" key="7">
    <source>
        <dbReference type="ARBA" id="ARBA00023065"/>
    </source>
</evidence>
<dbReference type="STRING" id="573508.A0A1E3BRW0"/>
<keyword evidence="8 11" id="KW-0472">Membrane</keyword>
<dbReference type="AlphaFoldDB" id="A0A1E3BRW0"/>
<evidence type="ECO:0000313" key="14">
    <source>
        <dbReference type="Proteomes" id="UP000094569"/>
    </source>
</evidence>
<keyword evidence="9" id="KW-0739">Sodium transport</keyword>
<evidence type="ECO:0000256" key="6">
    <source>
        <dbReference type="ARBA" id="ARBA00023053"/>
    </source>
</evidence>
<dbReference type="GO" id="GO:0006814">
    <property type="term" value="P:sodium ion transport"/>
    <property type="evidence" value="ECO:0007669"/>
    <property type="project" value="UniProtKB-KW"/>
</dbReference>
<name>A0A1E3BRW0_ASPCR</name>
<feature type="transmembrane region" description="Helical" evidence="11">
    <location>
        <begin position="159"/>
        <end position="179"/>
    </location>
</feature>
<feature type="compositionally biased region" description="Low complexity" evidence="10">
    <location>
        <begin position="304"/>
        <end position="318"/>
    </location>
</feature>
<feature type="transmembrane region" description="Helical" evidence="11">
    <location>
        <begin position="369"/>
        <end position="389"/>
    </location>
</feature>
<feature type="transmembrane region" description="Helical" evidence="11">
    <location>
        <begin position="12"/>
        <end position="30"/>
    </location>
</feature>
<dbReference type="GO" id="GO:0016020">
    <property type="term" value="C:membrane"/>
    <property type="evidence" value="ECO:0007669"/>
    <property type="project" value="UniProtKB-SubCell"/>
</dbReference>
<feature type="transmembrane region" description="Helical" evidence="11">
    <location>
        <begin position="37"/>
        <end position="55"/>
    </location>
</feature>
<dbReference type="InterPro" id="IPR006153">
    <property type="entry name" value="Cation/H_exchanger_TM"/>
</dbReference>
<keyword evidence="4 11" id="KW-0812">Transmembrane</keyword>
<feature type="transmembrane region" description="Helical" evidence="11">
    <location>
        <begin position="199"/>
        <end position="221"/>
    </location>
</feature>
<reference evidence="13 14" key="1">
    <citation type="journal article" date="2016" name="BMC Genomics">
        <title>Comparative genomic and transcriptomic analyses of the Fuzhuan brick tea-fermentation fungus Aspergillus cristatus.</title>
        <authorList>
            <person name="Ge Y."/>
            <person name="Wang Y."/>
            <person name="Liu Y."/>
            <person name="Tan Y."/>
            <person name="Ren X."/>
            <person name="Zhang X."/>
            <person name="Hyde K.D."/>
            <person name="Liu Y."/>
            <person name="Liu Z."/>
        </authorList>
    </citation>
    <scope>NUCLEOTIDE SEQUENCE [LARGE SCALE GENOMIC DNA]</scope>
    <source>
        <strain evidence="13 14">GZAAS20.1005</strain>
    </source>
</reference>
<evidence type="ECO:0000256" key="1">
    <source>
        <dbReference type="ARBA" id="ARBA00004141"/>
    </source>
</evidence>
<evidence type="ECO:0000259" key="12">
    <source>
        <dbReference type="Pfam" id="PF00999"/>
    </source>
</evidence>
<keyword evidence="2" id="KW-0813">Transport</keyword>
<feature type="transmembrane region" description="Helical" evidence="11">
    <location>
        <begin position="67"/>
        <end position="84"/>
    </location>
</feature>
<accession>A0A1E3BRW0</accession>
<evidence type="ECO:0000256" key="10">
    <source>
        <dbReference type="SAM" id="MobiDB-lite"/>
    </source>
</evidence>
<evidence type="ECO:0000256" key="2">
    <source>
        <dbReference type="ARBA" id="ARBA00022448"/>
    </source>
</evidence>
<evidence type="ECO:0000256" key="5">
    <source>
        <dbReference type="ARBA" id="ARBA00022989"/>
    </source>
</evidence>
<feature type="compositionally biased region" description="Low complexity" evidence="10">
    <location>
        <begin position="467"/>
        <end position="496"/>
    </location>
</feature>
<dbReference type="PANTHER" id="PTHR43562">
    <property type="entry name" value="NAPA-TYPE SODIUM/HYDROGEN ANTIPORTER"/>
    <property type="match status" value="1"/>
</dbReference>
<evidence type="ECO:0000256" key="3">
    <source>
        <dbReference type="ARBA" id="ARBA00022449"/>
    </source>
</evidence>
<keyword evidence="3" id="KW-0050">Antiport</keyword>
<feature type="transmembrane region" description="Helical" evidence="11">
    <location>
        <begin position="267"/>
        <end position="286"/>
    </location>
</feature>
<dbReference type="GO" id="GO:0015297">
    <property type="term" value="F:antiporter activity"/>
    <property type="evidence" value="ECO:0007669"/>
    <property type="project" value="UniProtKB-KW"/>
</dbReference>
<feature type="transmembrane region" description="Helical" evidence="11">
    <location>
        <begin position="548"/>
        <end position="571"/>
    </location>
</feature>
<evidence type="ECO:0000313" key="13">
    <source>
        <dbReference type="EMBL" id="ODM23688.1"/>
    </source>
</evidence>
<comment type="caution">
    <text evidence="13">The sequence shown here is derived from an EMBL/GenBank/DDBJ whole genome shotgun (WGS) entry which is preliminary data.</text>
</comment>
<keyword evidence="14" id="KW-1185">Reference proteome</keyword>
<comment type="subcellular location">
    <subcellularLocation>
        <location evidence="1">Membrane</location>
        <topology evidence="1">Multi-pass membrane protein</topology>
    </subcellularLocation>
</comment>
<dbReference type="Proteomes" id="UP000094569">
    <property type="component" value="Unassembled WGS sequence"/>
</dbReference>